<protein>
    <recommendedName>
        <fullName evidence="3">CSD domain-containing protein</fullName>
    </recommendedName>
</protein>
<feature type="region of interest" description="Disordered" evidence="2">
    <location>
        <begin position="261"/>
        <end position="313"/>
    </location>
</feature>
<evidence type="ECO:0000256" key="1">
    <source>
        <dbReference type="SAM" id="Coils"/>
    </source>
</evidence>
<dbReference type="InterPro" id="IPR050181">
    <property type="entry name" value="Cold_shock_domain"/>
</dbReference>
<dbReference type="AlphaFoldDB" id="A0A7M7TGW5"/>
<dbReference type="InParanoid" id="A0A7M7TGW5"/>
<dbReference type="PROSITE" id="PS51857">
    <property type="entry name" value="CSD_2"/>
    <property type="match status" value="2"/>
</dbReference>
<proteinExistence type="predicted"/>
<accession>A0A7M7TGW5</accession>
<organism evidence="4 5">
    <name type="scientific">Strongylocentrotus purpuratus</name>
    <name type="common">Purple sea urchin</name>
    <dbReference type="NCBI Taxonomy" id="7668"/>
    <lineage>
        <taxon>Eukaryota</taxon>
        <taxon>Metazoa</taxon>
        <taxon>Echinodermata</taxon>
        <taxon>Eleutherozoa</taxon>
        <taxon>Echinozoa</taxon>
        <taxon>Echinoidea</taxon>
        <taxon>Euechinoidea</taxon>
        <taxon>Echinacea</taxon>
        <taxon>Camarodonta</taxon>
        <taxon>Echinidea</taxon>
        <taxon>Strongylocentrotidae</taxon>
        <taxon>Strongylocentrotus</taxon>
    </lineage>
</organism>
<dbReference type="CDD" id="cd04458">
    <property type="entry name" value="CSP_CDS"/>
    <property type="match status" value="2"/>
</dbReference>
<evidence type="ECO:0000313" key="5">
    <source>
        <dbReference type="Proteomes" id="UP000007110"/>
    </source>
</evidence>
<evidence type="ECO:0000259" key="3">
    <source>
        <dbReference type="PROSITE" id="PS51857"/>
    </source>
</evidence>
<dbReference type="InterPro" id="IPR002059">
    <property type="entry name" value="CSP_DNA-bd"/>
</dbReference>
<reference evidence="5" key="1">
    <citation type="submission" date="2015-02" db="EMBL/GenBank/DDBJ databases">
        <title>Genome sequencing for Strongylocentrotus purpuratus.</title>
        <authorList>
            <person name="Murali S."/>
            <person name="Liu Y."/>
            <person name="Vee V."/>
            <person name="English A."/>
            <person name="Wang M."/>
            <person name="Skinner E."/>
            <person name="Han Y."/>
            <person name="Muzny D.M."/>
            <person name="Worley K.C."/>
            <person name="Gibbs R.A."/>
        </authorList>
    </citation>
    <scope>NUCLEOTIDE SEQUENCE</scope>
</reference>
<dbReference type="PANTHER" id="PTHR11544">
    <property type="entry name" value="COLD SHOCK DOMAIN CONTAINING PROTEINS"/>
    <property type="match status" value="1"/>
</dbReference>
<feature type="compositionally biased region" description="Polar residues" evidence="2">
    <location>
        <begin position="278"/>
        <end position="288"/>
    </location>
</feature>
<dbReference type="GeneID" id="583115"/>
<dbReference type="GO" id="GO:0010468">
    <property type="term" value="P:regulation of gene expression"/>
    <property type="evidence" value="ECO:0000318"/>
    <property type="project" value="GO_Central"/>
</dbReference>
<dbReference type="KEGG" id="spu:583115"/>
<dbReference type="EnsemblMetazoa" id="XM_783041">
    <property type="protein sequence ID" value="XP_788134"/>
    <property type="gene ID" value="LOC583115"/>
</dbReference>
<dbReference type="SUPFAM" id="SSF50249">
    <property type="entry name" value="Nucleic acid-binding proteins"/>
    <property type="match status" value="3"/>
</dbReference>
<sequence length="654" mass="74317">MSQGKHVWSNLTGVVVKLRKKARGGFGFINVDTDFGNFKVFFRISDISDPSVQVGDEVIFELYKGPKGLFAKSVELLLPDEDDESVESESESEKGPIHEEVTGVVKQYNDKRRFGFIRVNDTYNKVFFHISAVPEKYIEVGDEVRFDLFVGPKGYYAESIGFLNLDSEDSDSEPDEAVNKETLLVCCATGVVTRYLNRRRFGFIKVDETYSKVFFHISEVSFKPVAVQDQVVFNLYVGPKGYFAKCINFVSPVVEDNEWNETHFGRTSGSHGAKDGSNPAQAPHTQKSPGGHTAHDQPRHGPDQTSNQDTSKMSREKGNTFFKLACDQGSDMAKLVRFKSALECYKKAYASSQTYGEYVSAAKNIGTVSWKLAKLKMNACSDERKVIHAHFKAALQHFGTAYTKRNCMVEEWGKHLEKSIKECLDDIRTWIAPRNDEDRVVALKEYVGYMPECDAKVSCYLRIANMYFRKGKDALQHQEYKSCQEYMDECSTTLNEAKKRCTGAVSSFKVNVTDLEKDVQYQKDVVQKCLSKAKDEQARREQEKREAKEKETAKEQLKGVLKKLESLRELPVDEFVERVYKQWPPKWIDESKIPKASSSSSSSSSKVSKRKLLIRAISHYHPDKVDKSVYGVKWHVLSVEITKCLTLLLAEFNT</sequence>
<name>A0A7M7TGW5_STRPU</name>
<dbReference type="GO" id="GO:0003676">
    <property type="term" value="F:nucleic acid binding"/>
    <property type="evidence" value="ECO:0000318"/>
    <property type="project" value="GO_Central"/>
</dbReference>
<feature type="compositionally biased region" description="Basic and acidic residues" evidence="2">
    <location>
        <begin position="293"/>
        <end position="302"/>
    </location>
</feature>
<dbReference type="SMART" id="SM00357">
    <property type="entry name" value="CSP"/>
    <property type="match status" value="3"/>
</dbReference>
<dbReference type="InterPro" id="IPR011129">
    <property type="entry name" value="CSD"/>
</dbReference>
<dbReference type="RefSeq" id="XP_788134.3">
    <property type="nucleotide sequence ID" value="XM_783041.4"/>
</dbReference>
<feature type="domain" description="CSD" evidence="3">
    <location>
        <begin position="100"/>
        <end position="162"/>
    </location>
</feature>
<dbReference type="Pfam" id="PF00313">
    <property type="entry name" value="CSD"/>
    <property type="match status" value="2"/>
</dbReference>
<feature type="domain" description="CSD" evidence="3">
    <location>
        <begin position="10"/>
        <end position="76"/>
    </location>
</feature>
<keyword evidence="5" id="KW-1185">Reference proteome</keyword>
<feature type="coiled-coil region" evidence="1">
    <location>
        <begin position="526"/>
        <end position="570"/>
    </location>
</feature>
<evidence type="ECO:0000256" key="2">
    <source>
        <dbReference type="SAM" id="MobiDB-lite"/>
    </source>
</evidence>
<dbReference type="OrthoDB" id="422005at2759"/>
<dbReference type="Gene3D" id="2.40.50.140">
    <property type="entry name" value="Nucleic acid-binding proteins"/>
    <property type="match status" value="3"/>
</dbReference>
<keyword evidence="1" id="KW-0175">Coiled coil</keyword>
<evidence type="ECO:0000313" key="4">
    <source>
        <dbReference type="EnsemblMetazoa" id="XP_788134"/>
    </source>
</evidence>
<dbReference type="Proteomes" id="UP000007110">
    <property type="component" value="Unassembled WGS sequence"/>
</dbReference>
<reference evidence="4" key="2">
    <citation type="submission" date="2021-01" db="UniProtKB">
        <authorList>
            <consortium name="EnsemblMetazoa"/>
        </authorList>
    </citation>
    <scope>IDENTIFICATION</scope>
</reference>
<dbReference type="InterPro" id="IPR012340">
    <property type="entry name" value="NA-bd_OB-fold"/>
</dbReference>